<dbReference type="WBParaSite" id="L893_g20501.t1">
    <property type="protein sequence ID" value="L893_g20501.t1"/>
    <property type="gene ID" value="L893_g20501"/>
</dbReference>
<protein>
    <submittedName>
        <fullName evidence="2">Very-long-chain 3-oxoacyl-CoA synthase</fullName>
    </submittedName>
</protein>
<reference evidence="2" key="1">
    <citation type="submission" date="2016-11" db="UniProtKB">
        <authorList>
            <consortium name="WormBaseParasite"/>
        </authorList>
    </citation>
    <scope>IDENTIFICATION</scope>
</reference>
<evidence type="ECO:0000313" key="2">
    <source>
        <dbReference type="WBParaSite" id="L893_g20501.t1"/>
    </source>
</evidence>
<dbReference type="Proteomes" id="UP000095287">
    <property type="component" value="Unplaced"/>
</dbReference>
<evidence type="ECO:0000313" key="1">
    <source>
        <dbReference type="Proteomes" id="UP000095287"/>
    </source>
</evidence>
<organism evidence="1 2">
    <name type="scientific">Steinernema glaseri</name>
    <dbReference type="NCBI Taxonomy" id="37863"/>
    <lineage>
        <taxon>Eukaryota</taxon>
        <taxon>Metazoa</taxon>
        <taxon>Ecdysozoa</taxon>
        <taxon>Nematoda</taxon>
        <taxon>Chromadorea</taxon>
        <taxon>Rhabditida</taxon>
        <taxon>Tylenchina</taxon>
        <taxon>Panagrolaimomorpha</taxon>
        <taxon>Strongyloidoidea</taxon>
        <taxon>Steinernematidae</taxon>
        <taxon>Steinernema</taxon>
    </lineage>
</organism>
<sequence>MLTFHVITGIPVPAWFKYKTVRKQGYVIWSLFYMFYFNIKTMVSKAANKMCVVHSPGQLTPLTSTSMNKSLHNPDDGANRSTWMSQCDVDKVVSGESFFVQNAPSA</sequence>
<name>A0A1I7YWU2_9BILA</name>
<dbReference type="AlphaFoldDB" id="A0A1I7YWU2"/>
<accession>A0A1I7YWU2</accession>
<proteinExistence type="predicted"/>
<keyword evidence="1" id="KW-1185">Reference proteome</keyword>